<evidence type="ECO:0000313" key="1">
    <source>
        <dbReference type="EMBL" id="MEW9491701.1"/>
    </source>
</evidence>
<name>A0ACC6TPA4_9CREN</name>
<comment type="caution">
    <text evidence="1">The sequence shown here is derived from an EMBL/GenBank/DDBJ whole genome shotgun (WGS) entry which is preliminary data.</text>
</comment>
<evidence type="ECO:0000313" key="2">
    <source>
        <dbReference type="Proteomes" id="UP000053480"/>
    </source>
</evidence>
<organism evidence="1 2">
    <name type="scientific">Candidatus Aramenus sulfurataquae</name>
    <dbReference type="NCBI Taxonomy" id="1326980"/>
    <lineage>
        <taxon>Archaea</taxon>
        <taxon>Thermoproteota</taxon>
        <taxon>Thermoprotei</taxon>
        <taxon>Sulfolobales</taxon>
        <taxon>Sulfolobaceae</taxon>
        <taxon>Candidatus Aramenus</taxon>
    </lineage>
</organism>
<dbReference type="Proteomes" id="UP000053480">
    <property type="component" value="Unassembled WGS sequence"/>
</dbReference>
<proteinExistence type="predicted"/>
<accession>A0ACC6TPA4</accession>
<gene>
    <name evidence="1" type="ORF">TQ35_0005810</name>
</gene>
<protein>
    <submittedName>
        <fullName evidence="1">NADH-quinone oxidoreductase subunit C</fullName>
        <ecNumber evidence="1">1.6.5.9</ecNumber>
    </submittedName>
</protein>
<dbReference type="EC" id="1.6.5.9" evidence="1"/>
<sequence length="161" mass="18679">MQRPIDNVLNLVKSKFNAQVKAESDARGQIEVDKKAIVEVAKLLKEQGFDHVKSVTGIDFPEQEKIQIVYHVSSYSNPELAKVILALKTYVTYKEPKMQSLYEVWESAWTGERETYEMLGVYFEGHPDMRRLFLPEDFEGVYPLRKSYKIKLEGLFVDKQA</sequence>
<reference evidence="1" key="1">
    <citation type="submission" date="2024-07" db="EMBL/GenBank/DDBJ databases">
        <title>Metagenome and Metagenome-Assembled Genomes of Archaea from a hot spring from the geothermal field of Los Azufres, Mexico.</title>
        <authorList>
            <person name="Marin-Paredes R."/>
            <person name="Martinez-Romero E."/>
            <person name="Servin-Garciduenas L.E."/>
        </authorList>
    </citation>
    <scope>NUCLEOTIDE SEQUENCE</scope>
    <source>
        <strain evidence="1">AZ1-454</strain>
    </source>
</reference>
<keyword evidence="1" id="KW-0560">Oxidoreductase</keyword>
<dbReference type="EMBL" id="JZWS03000006">
    <property type="protein sequence ID" value="MEW9491701.1"/>
    <property type="molecule type" value="Genomic_DNA"/>
</dbReference>